<feature type="domain" description="Acyl-CoA dehydrogenase/oxidase C-terminal" evidence="12">
    <location>
        <begin position="251"/>
        <end position="391"/>
    </location>
</feature>
<dbReference type="OrthoDB" id="9770681at2"/>
<evidence type="ECO:0000256" key="11">
    <source>
        <dbReference type="RuleBase" id="RU362125"/>
    </source>
</evidence>
<dbReference type="InterPro" id="IPR009075">
    <property type="entry name" value="AcylCo_DH/oxidase_C"/>
</dbReference>
<evidence type="ECO:0000313" key="16">
    <source>
        <dbReference type="Proteomes" id="UP000298433"/>
    </source>
</evidence>
<evidence type="ECO:0000256" key="2">
    <source>
        <dbReference type="ARBA" id="ARBA00009347"/>
    </source>
</evidence>
<dbReference type="RefSeq" id="WP_134371210.1">
    <property type="nucleotide sequence ID" value="NZ_SOGN01000066.1"/>
</dbReference>
<dbReference type="AlphaFoldDB" id="A0A4R8XHK1"/>
<evidence type="ECO:0000256" key="7">
    <source>
        <dbReference type="ARBA" id="ARBA00037899"/>
    </source>
</evidence>
<dbReference type="Gene3D" id="1.10.540.10">
    <property type="entry name" value="Acyl-CoA dehydrogenase/oxidase, N-terminal domain"/>
    <property type="match status" value="1"/>
</dbReference>
<evidence type="ECO:0000256" key="1">
    <source>
        <dbReference type="ARBA" id="ARBA00001974"/>
    </source>
</evidence>
<dbReference type="InterPro" id="IPR046373">
    <property type="entry name" value="Acyl-CoA_Oxase/DH_mid-dom_sf"/>
</dbReference>
<gene>
    <name evidence="15" type="ORF">E3T23_14280</name>
</gene>
<dbReference type="Pfam" id="PF02771">
    <property type="entry name" value="Acyl-CoA_dh_N"/>
    <property type="match status" value="1"/>
</dbReference>
<evidence type="ECO:0000256" key="5">
    <source>
        <dbReference type="ARBA" id="ARBA00022946"/>
    </source>
</evidence>
<accession>A0A4R8XHK1</accession>
<dbReference type="Proteomes" id="UP000298433">
    <property type="component" value="Unassembled WGS sequence"/>
</dbReference>
<dbReference type="EC" id="1.3.8.6" evidence="9"/>
<dbReference type="InterPro" id="IPR037069">
    <property type="entry name" value="AcylCoA_DH/ox_N_sf"/>
</dbReference>
<dbReference type="InterPro" id="IPR013786">
    <property type="entry name" value="AcylCoA_DH/ox_N"/>
</dbReference>
<dbReference type="PROSITE" id="PS00072">
    <property type="entry name" value="ACYL_COA_DH_1"/>
    <property type="match status" value="1"/>
</dbReference>
<evidence type="ECO:0000259" key="13">
    <source>
        <dbReference type="Pfam" id="PF02770"/>
    </source>
</evidence>
<keyword evidence="3 11" id="KW-0285">Flavoprotein</keyword>
<dbReference type="GO" id="GO:0050660">
    <property type="term" value="F:flavin adenine dinucleotide binding"/>
    <property type="evidence" value="ECO:0007669"/>
    <property type="project" value="InterPro"/>
</dbReference>
<comment type="pathway">
    <text evidence="7">Amino-acid metabolism; lysine degradation.</text>
</comment>
<dbReference type="InterPro" id="IPR006091">
    <property type="entry name" value="Acyl-CoA_Oxase/DH_mid-dom"/>
</dbReference>
<comment type="cofactor">
    <cofactor evidence="1 11">
        <name>FAD</name>
        <dbReference type="ChEBI" id="CHEBI:57692"/>
    </cofactor>
</comment>
<evidence type="ECO:0000256" key="9">
    <source>
        <dbReference type="ARBA" id="ARBA00039033"/>
    </source>
</evidence>
<protein>
    <recommendedName>
        <fullName evidence="9">glutaryl-CoA dehydrogenase (ETF)</fullName>
        <ecNumber evidence="9">1.3.8.6</ecNumber>
    </recommendedName>
</protein>
<evidence type="ECO:0000256" key="3">
    <source>
        <dbReference type="ARBA" id="ARBA00022630"/>
    </source>
</evidence>
<dbReference type="InterPro" id="IPR036250">
    <property type="entry name" value="AcylCo_DH-like_C"/>
</dbReference>
<keyword evidence="6 11" id="KW-0560">Oxidoreductase</keyword>
<dbReference type="Pfam" id="PF00441">
    <property type="entry name" value="Acyl-CoA_dh_1"/>
    <property type="match status" value="1"/>
</dbReference>
<keyword evidence="4 11" id="KW-0274">FAD</keyword>
<evidence type="ECO:0000256" key="4">
    <source>
        <dbReference type="ARBA" id="ARBA00022827"/>
    </source>
</evidence>
<dbReference type="PANTHER" id="PTHR42807">
    <property type="entry name" value="GLUTARYL-COA DEHYDROGENASE, MITOCHONDRIAL"/>
    <property type="match status" value="1"/>
</dbReference>
<name>A0A4R8XHK1_9MICO</name>
<reference evidence="15 16" key="1">
    <citation type="submission" date="2019-03" db="EMBL/GenBank/DDBJ databases">
        <title>Genomics of glacier-inhabiting Cryobacterium strains.</title>
        <authorList>
            <person name="Liu Q."/>
            <person name="Xin Y.-H."/>
        </authorList>
    </citation>
    <scope>NUCLEOTIDE SEQUENCE [LARGE SCALE GENOMIC DNA]</scope>
    <source>
        <strain evidence="15 16">TMT2-48-2</strain>
    </source>
</reference>
<dbReference type="GO" id="GO:0046949">
    <property type="term" value="P:fatty-acyl-CoA biosynthetic process"/>
    <property type="evidence" value="ECO:0007669"/>
    <property type="project" value="TreeGrafter"/>
</dbReference>
<evidence type="ECO:0000259" key="14">
    <source>
        <dbReference type="Pfam" id="PF02771"/>
    </source>
</evidence>
<evidence type="ECO:0000259" key="12">
    <source>
        <dbReference type="Pfam" id="PF00441"/>
    </source>
</evidence>
<dbReference type="Gene3D" id="1.20.140.10">
    <property type="entry name" value="Butyryl-CoA Dehydrogenase, subunit A, domain 3"/>
    <property type="match status" value="1"/>
</dbReference>
<dbReference type="Pfam" id="PF02770">
    <property type="entry name" value="Acyl-CoA_dh_M"/>
    <property type="match status" value="1"/>
</dbReference>
<proteinExistence type="inferred from homology"/>
<keyword evidence="5" id="KW-0809">Transit peptide</keyword>
<sequence length="398" mass="42259">MPAAARPRPLVAAPIVDAVFDLDDLLEPEEIIWSRAARAFATNRILPTIEDDFEEKRFRAELIPELGAAGFLGMHLTGYGCAGAGAVSYGLVCLELEAADSGWRTFVSVQGSLAMSAIHQYGSEEQKQRWLPGMAAGALVGCFALTEPAGGSDPAAMTTTATQDADGWVIEGAKRWIGLASIADVAIVWAQTDAGVRGFLVPTDTTGFTATPIDGKLSMRASIQCDVRLDAVRVPSEAILPGAAGLSGPFGCLNEARFGIVWGAMGAARSCLDAAILRAKTREVFGKPIGATQLIQAKLADMLVEYEKGVLLALHLGRLKERGMLTPAQISVGKLNSVREAIQIAREARVILGGDGITSEFPVMRHLANLESVRTYEGTDEIHQLVLGRALTELNAFS</sequence>
<feature type="domain" description="Acyl-CoA dehydrogenase/oxidase N-terminal" evidence="14">
    <location>
        <begin position="29"/>
        <end position="137"/>
    </location>
</feature>
<comment type="caution">
    <text evidence="15">The sequence shown here is derived from an EMBL/GenBank/DDBJ whole genome shotgun (WGS) entry which is preliminary data.</text>
</comment>
<evidence type="ECO:0000256" key="10">
    <source>
        <dbReference type="ARBA" id="ARBA00049493"/>
    </source>
</evidence>
<dbReference type="GO" id="GO:0000062">
    <property type="term" value="F:fatty-acyl-CoA binding"/>
    <property type="evidence" value="ECO:0007669"/>
    <property type="project" value="TreeGrafter"/>
</dbReference>
<dbReference type="GO" id="GO:0033539">
    <property type="term" value="P:fatty acid beta-oxidation using acyl-CoA dehydrogenase"/>
    <property type="evidence" value="ECO:0007669"/>
    <property type="project" value="TreeGrafter"/>
</dbReference>
<dbReference type="InterPro" id="IPR052033">
    <property type="entry name" value="Glutaryl-CoA_DH_mitochondrial"/>
</dbReference>
<evidence type="ECO:0000313" key="15">
    <source>
        <dbReference type="EMBL" id="TFC76656.1"/>
    </source>
</evidence>
<dbReference type="InterPro" id="IPR009100">
    <property type="entry name" value="AcylCoA_DH/oxidase_NM_dom_sf"/>
</dbReference>
<organism evidence="15 16">
    <name type="scientific">Cryobacterium cheniae</name>
    <dbReference type="NCBI Taxonomy" id="1259262"/>
    <lineage>
        <taxon>Bacteria</taxon>
        <taxon>Bacillati</taxon>
        <taxon>Actinomycetota</taxon>
        <taxon>Actinomycetes</taxon>
        <taxon>Micrococcales</taxon>
        <taxon>Microbacteriaceae</taxon>
        <taxon>Cryobacterium</taxon>
    </lineage>
</organism>
<dbReference type="InterPro" id="IPR006089">
    <property type="entry name" value="Acyl-CoA_DH_CS"/>
</dbReference>
<dbReference type="Gene3D" id="2.40.110.10">
    <property type="entry name" value="Butyryl-CoA Dehydrogenase, subunit A, domain 2"/>
    <property type="match status" value="1"/>
</dbReference>
<comment type="catalytic activity">
    <reaction evidence="10">
        <text>glutaryl-CoA + oxidized [electron-transfer flavoprotein] + 2 H(+) = (2E)-butenoyl-CoA + reduced [electron-transfer flavoprotein] + CO2</text>
        <dbReference type="Rhea" id="RHEA:13389"/>
        <dbReference type="Rhea" id="RHEA-COMP:10685"/>
        <dbReference type="Rhea" id="RHEA-COMP:10686"/>
        <dbReference type="ChEBI" id="CHEBI:15378"/>
        <dbReference type="ChEBI" id="CHEBI:16526"/>
        <dbReference type="ChEBI" id="CHEBI:57332"/>
        <dbReference type="ChEBI" id="CHEBI:57378"/>
        <dbReference type="ChEBI" id="CHEBI:57692"/>
        <dbReference type="ChEBI" id="CHEBI:58307"/>
        <dbReference type="EC" id="1.3.8.6"/>
    </reaction>
</comment>
<dbReference type="SUPFAM" id="SSF47203">
    <property type="entry name" value="Acyl-CoA dehydrogenase C-terminal domain-like"/>
    <property type="match status" value="1"/>
</dbReference>
<dbReference type="SUPFAM" id="SSF56645">
    <property type="entry name" value="Acyl-CoA dehydrogenase NM domain-like"/>
    <property type="match status" value="1"/>
</dbReference>
<comment type="pathway">
    <text evidence="8">Amino-acid metabolism; tryptophan metabolism.</text>
</comment>
<evidence type="ECO:0000256" key="6">
    <source>
        <dbReference type="ARBA" id="ARBA00023002"/>
    </source>
</evidence>
<dbReference type="PANTHER" id="PTHR42807:SF1">
    <property type="entry name" value="GLUTARYL-COA DEHYDROGENASE, MITOCHONDRIAL"/>
    <property type="match status" value="1"/>
</dbReference>
<evidence type="ECO:0000256" key="8">
    <source>
        <dbReference type="ARBA" id="ARBA00037927"/>
    </source>
</evidence>
<feature type="domain" description="Acyl-CoA oxidase/dehydrogenase middle" evidence="13">
    <location>
        <begin position="142"/>
        <end position="232"/>
    </location>
</feature>
<comment type="similarity">
    <text evidence="2 11">Belongs to the acyl-CoA dehydrogenase family.</text>
</comment>
<dbReference type="GO" id="GO:0004361">
    <property type="term" value="F:glutaryl-CoA dehydrogenase activity"/>
    <property type="evidence" value="ECO:0007669"/>
    <property type="project" value="UniProtKB-EC"/>
</dbReference>
<keyword evidence="16" id="KW-1185">Reference proteome</keyword>
<dbReference type="EMBL" id="SOGN01000066">
    <property type="protein sequence ID" value="TFC76656.1"/>
    <property type="molecule type" value="Genomic_DNA"/>
</dbReference>